<accession>A0A8R1DGB4</accession>
<name>A0A8R1DGB4_CAEJA</name>
<evidence type="ECO:0000256" key="1">
    <source>
        <dbReference type="SAM" id="MobiDB-lite"/>
    </source>
</evidence>
<dbReference type="SMART" id="SM00595">
    <property type="entry name" value="MADF"/>
    <property type="match status" value="2"/>
</dbReference>
<dbReference type="EnsemblMetazoa" id="CJA01302b.1">
    <property type="protein sequence ID" value="CJA01302b.1"/>
    <property type="gene ID" value="WBGene00120506"/>
</dbReference>
<feature type="region of interest" description="Disordered" evidence="1">
    <location>
        <begin position="203"/>
        <end position="224"/>
    </location>
</feature>
<keyword evidence="4" id="KW-1185">Reference proteome</keyword>
<dbReference type="AlphaFoldDB" id="A0A8R1DGB4"/>
<protein>
    <recommendedName>
        <fullName evidence="2">MADF domain-containing protein</fullName>
    </recommendedName>
</protein>
<dbReference type="PROSITE" id="PS51029">
    <property type="entry name" value="MADF"/>
    <property type="match status" value="1"/>
</dbReference>
<dbReference type="InterPro" id="IPR006578">
    <property type="entry name" value="MADF-dom"/>
</dbReference>
<organism evidence="3 4">
    <name type="scientific">Caenorhabditis japonica</name>
    <dbReference type="NCBI Taxonomy" id="281687"/>
    <lineage>
        <taxon>Eukaryota</taxon>
        <taxon>Metazoa</taxon>
        <taxon>Ecdysozoa</taxon>
        <taxon>Nematoda</taxon>
        <taxon>Chromadorea</taxon>
        <taxon>Rhabditida</taxon>
        <taxon>Rhabditina</taxon>
        <taxon>Rhabditomorpha</taxon>
        <taxon>Rhabditoidea</taxon>
        <taxon>Rhabditidae</taxon>
        <taxon>Peloderinae</taxon>
        <taxon>Caenorhabditis</taxon>
    </lineage>
</organism>
<feature type="compositionally biased region" description="Low complexity" evidence="1">
    <location>
        <begin position="205"/>
        <end position="216"/>
    </location>
</feature>
<feature type="region of interest" description="Disordered" evidence="1">
    <location>
        <begin position="428"/>
        <end position="450"/>
    </location>
</feature>
<proteinExistence type="predicted"/>
<dbReference type="GO" id="GO:0006357">
    <property type="term" value="P:regulation of transcription by RNA polymerase II"/>
    <property type="evidence" value="ECO:0007669"/>
    <property type="project" value="TreeGrafter"/>
</dbReference>
<dbReference type="PANTHER" id="PTHR12243:SF67">
    <property type="entry name" value="COREPRESSOR OF PANGOLIN, ISOFORM A-RELATED"/>
    <property type="match status" value="1"/>
</dbReference>
<feature type="region of interest" description="Disordered" evidence="1">
    <location>
        <begin position="341"/>
        <end position="368"/>
    </location>
</feature>
<feature type="domain" description="MADF" evidence="2">
    <location>
        <begin position="231"/>
        <end position="325"/>
    </location>
</feature>
<evidence type="ECO:0000313" key="4">
    <source>
        <dbReference type="Proteomes" id="UP000005237"/>
    </source>
</evidence>
<dbReference type="GO" id="GO:0005634">
    <property type="term" value="C:nucleus"/>
    <property type="evidence" value="ECO:0007669"/>
    <property type="project" value="TreeGrafter"/>
</dbReference>
<reference evidence="3" key="2">
    <citation type="submission" date="2022-06" db="UniProtKB">
        <authorList>
            <consortium name="EnsemblMetazoa"/>
        </authorList>
    </citation>
    <scope>IDENTIFICATION</scope>
    <source>
        <strain evidence="3">DF5081</strain>
    </source>
</reference>
<sequence>MFNDSSRGILLALIKERPTIWNSSANLTKDDVLASFQQCASLLTNMNADYTLWAIIEKWCWVVEAYMRCHTMVPPAEWRYNNTLAYLKPFNSPSYPYLGCLSKKRLAELTELYADTEISKIMETTKSLEFQPGIFREELAILAGEEFTRIRVDTELLAKTVGQLVNARRRGRPSKLDKRSPTDQFINLTPQSAQFQKLLENNGATVSTPSTNSSDSDPPDEHGLTPAMYTALIDMIREKPEVWKSSHPQKDNAELNEKIFEVFGKDLVEKFKGKVAENVLAKITPQLLRNTWETLRKRFFDEESADINSSWRFYQQLQFLSSRLMPALLLENVLIKSEEPSTSSSSARVATASPAGSSQSEDSRMAASSPATVAAQLVQLPIGGGNKSIQAVLDNLVARSMKEEAVASTSQQPTFSELKQILEQSAKVNIDANSEPPSKRSKPGSPLGNPRMIVFNDARKATQAPISTWVPPREDLTAKVKEEPISVTPKKTQATAVVKNGFPLEKFKKTPLVQVSAASLQRNGGILGLNPNQLPFSQTALQQALLKKVEAPIISVPPVSTPQSIQSHILNGAMNGNSVAEPEDKWSLMGRMLTMMAREVESRDPVAAVELYRDLQACICNHQIKTLMDAQQSSTTQ</sequence>
<dbReference type="PANTHER" id="PTHR12243">
    <property type="entry name" value="MADF DOMAIN TRANSCRIPTION FACTOR"/>
    <property type="match status" value="1"/>
</dbReference>
<dbReference type="InterPro" id="IPR039353">
    <property type="entry name" value="TF_Adf1"/>
</dbReference>
<evidence type="ECO:0000259" key="2">
    <source>
        <dbReference type="PROSITE" id="PS51029"/>
    </source>
</evidence>
<dbReference type="GO" id="GO:0005667">
    <property type="term" value="C:transcription regulator complex"/>
    <property type="evidence" value="ECO:0007669"/>
    <property type="project" value="TreeGrafter"/>
</dbReference>
<dbReference type="Pfam" id="PF10545">
    <property type="entry name" value="MADF_DNA_bdg"/>
    <property type="match status" value="1"/>
</dbReference>
<feature type="compositionally biased region" description="Low complexity" evidence="1">
    <location>
        <begin position="341"/>
        <end position="355"/>
    </location>
</feature>
<evidence type="ECO:0000313" key="3">
    <source>
        <dbReference type="EnsemblMetazoa" id="CJA01302b.1"/>
    </source>
</evidence>
<dbReference type="Proteomes" id="UP000005237">
    <property type="component" value="Unassembled WGS sequence"/>
</dbReference>
<reference evidence="4" key="1">
    <citation type="submission" date="2010-08" db="EMBL/GenBank/DDBJ databases">
        <authorList>
            <consortium name="Caenorhabditis japonica Sequencing Consortium"/>
            <person name="Wilson R.K."/>
        </authorList>
    </citation>
    <scope>NUCLEOTIDE SEQUENCE [LARGE SCALE GENOMIC DNA]</scope>
    <source>
        <strain evidence="4">DF5081</strain>
    </source>
</reference>